<dbReference type="PATRIC" id="fig|28229.3.peg.4279"/>
<organism evidence="1 2">
    <name type="scientific">Colwellia psychrerythraea</name>
    <name type="common">Vibrio psychroerythus</name>
    <dbReference type="NCBI Taxonomy" id="28229"/>
    <lineage>
        <taxon>Bacteria</taxon>
        <taxon>Pseudomonadati</taxon>
        <taxon>Pseudomonadota</taxon>
        <taxon>Gammaproteobacteria</taxon>
        <taxon>Alteromonadales</taxon>
        <taxon>Colwelliaceae</taxon>
        <taxon>Colwellia</taxon>
    </lineage>
</organism>
<sequence>MSQQTSTSQCNALIAQYAPTISRSMLVQATAQALSNAAHNGTFIQQQQNIVSNTNTALSTAMLHSIGAAYSKK</sequence>
<dbReference type="OrthoDB" id="6307293at2"/>
<comment type="caution">
    <text evidence="1">The sequence shown here is derived from an EMBL/GenBank/DDBJ whole genome shotgun (WGS) entry which is preliminary data.</text>
</comment>
<evidence type="ECO:0000313" key="2">
    <source>
        <dbReference type="Proteomes" id="UP000029868"/>
    </source>
</evidence>
<proteinExistence type="predicted"/>
<gene>
    <name evidence="1" type="ORF">GAB14E_4303</name>
</gene>
<dbReference type="EMBL" id="JQEC01000070">
    <property type="protein sequence ID" value="KGJ87970.1"/>
    <property type="molecule type" value="Genomic_DNA"/>
</dbReference>
<reference evidence="1 2" key="1">
    <citation type="submission" date="2014-08" db="EMBL/GenBank/DDBJ databases">
        <title>Genomic and Phenotypic Diversity of Colwellia psychrerythraea strains from Disparate Marine Basins.</title>
        <authorList>
            <person name="Techtmann S.M."/>
            <person name="Stelling S.C."/>
            <person name="Utturkar S.M."/>
            <person name="Alshibli N."/>
            <person name="Harris A."/>
            <person name="Brown S.D."/>
            <person name="Hazen T.C."/>
        </authorList>
    </citation>
    <scope>NUCLEOTIDE SEQUENCE [LARGE SCALE GENOMIC DNA]</scope>
    <source>
        <strain evidence="1 2">GAB14E</strain>
    </source>
</reference>
<protein>
    <submittedName>
        <fullName evidence="1">Killing trait, RebB</fullName>
    </submittedName>
</protein>
<evidence type="ECO:0000313" key="1">
    <source>
        <dbReference type="EMBL" id="KGJ87970.1"/>
    </source>
</evidence>
<accession>A0A099KCA3</accession>
<dbReference type="RefSeq" id="WP_033084213.1">
    <property type="nucleotide sequence ID" value="NZ_JQEC01000070.1"/>
</dbReference>
<dbReference type="Pfam" id="PF11747">
    <property type="entry name" value="RebB"/>
    <property type="match status" value="1"/>
</dbReference>
<dbReference type="InterPro" id="IPR021070">
    <property type="entry name" value="Killing_trait_RebB"/>
</dbReference>
<dbReference type="AlphaFoldDB" id="A0A099KCA3"/>
<name>A0A099KCA3_COLPS</name>
<dbReference type="Proteomes" id="UP000029868">
    <property type="component" value="Unassembled WGS sequence"/>
</dbReference>